<proteinExistence type="predicted"/>
<gene>
    <name evidence="1" type="ORF">BBA_08638</name>
</gene>
<name>J4UH54_BEAB2</name>
<dbReference type="InParanoid" id="J4UH54"/>
<accession>J4UH54</accession>
<keyword evidence="2" id="KW-1185">Reference proteome</keyword>
<dbReference type="RefSeq" id="XP_008601957.1">
    <property type="nucleotide sequence ID" value="XM_008603735.1"/>
</dbReference>
<dbReference type="AlphaFoldDB" id="J4UH54"/>
<dbReference type="GeneID" id="19891650"/>
<dbReference type="HOGENOM" id="CLU_1722024_0_0_1"/>
<organism evidence="1 2">
    <name type="scientific">Beauveria bassiana (strain ARSEF 2860)</name>
    <name type="common">White muscardine disease fungus</name>
    <name type="synonym">Tritirachium shiotae</name>
    <dbReference type="NCBI Taxonomy" id="655819"/>
    <lineage>
        <taxon>Eukaryota</taxon>
        <taxon>Fungi</taxon>
        <taxon>Dikarya</taxon>
        <taxon>Ascomycota</taxon>
        <taxon>Pezizomycotina</taxon>
        <taxon>Sordariomycetes</taxon>
        <taxon>Hypocreomycetidae</taxon>
        <taxon>Hypocreales</taxon>
        <taxon>Cordycipitaceae</taxon>
        <taxon>Beauveria</taxon>
    </lineage>
</organism>
<sequence>MIVSRNPNFQQSQTTFTLTQFWPDPDAVTEQRADPSQTCQTDLEQVEKCASELDSLSGGEDYIWDDETFSWVDEDETYMSLLCTAHDPIPSPDGGMNWRSEAGIQDVIMGEADTDTMVSTDIEMLDVSADPSYIDAEEPEEMDWEPCHCTDADNDIVMRDVP</sequence>
<reference evidence="1 2" key="1">
    <citation type="journal article" date="2012" name="Sci. Rep.">
        <title>Genomic perspectives on the evolution of fungal entomopathogenicity in Beauveria bassiana.</title>
        <authorList>
            <person name="Xiao G."/>
            <person name="Ying S.H."/>
            <person name="Zheng P."/>
            <person name="Wang Z.L."/>
            <person name="Zhang S."/>
            <person name="Xie X.Q."/>
            <person name="Shang Y."/>
            <person name="St Leger R.J."/>
            <person name="Zhao G.P."/>
            <person name="Wang C."/>
            <person name="Feng M.G."/>
        </authorList>
    </citation>
    <scope>NUCLEOTIDE SEQUENCE [LARGE SCALE GENOMIC DNA]</scope>
    <source>
        <strain evidence="1 2">ARSEF 2860</strain>
    </source>
</reference>
<evidence type="ECO:0000313" key="1">
    <source>
        <dbReference type="EMBL" id="EJP62417.1"/>
    </source>
</evidence>
<evidence type="ECO:0000313" key="2">
    <source>
        <dbReference type="Proteomes" id="UP000002762"/>
    </source>
</evidence>
<dbReference type="Proteomes" id="UP000002762">
    <property type="component" value="Unassembled WGS sequence"/>
</dbReference>
<protein>
    <submittedName>
        <fullName evidence="1">Uncharacterized protein</fullName>
    </submittedName>
</protein>
<dbReference type="EMBL" id="JH725186">
    <property type="protein sequence ID" value="EJP62417.1"/>
    <property type="molecule type" value="Genomic_DNA"/>
</dbReference>